<evidence type="ECO:0000313" key="4">
    <source>
        <dbReference type="WBParaSite" id="TASK_0000204001-mRNA-1"/>
    </source>
</evidence>
<feature type="transmembrane region" description="Helical" evidence="1">
    <location>
        <begin position="260"/>
        <end position="283"/>
    </location>
</feature>
<keyword evidence="1" id="KW-1133">Transmembrane helix</keyword>
<dbReference type="WBParaSite" id="TASK_0000204001-mRNA-1">
    <property type="protein sequence ID" value="TASK_0000204001-mRNA-1"/>
    <property type="gene ID" value="TASK_0000204001"/>
</dbReference>
<evidence type="ECO:0000313" key="3">
    <source>
        <dbReference type="Proteomes" id="UP000282613"/>
    </source>
</evidence>
<reference evidence="4" key="1">
    <citation type="submission" date="2017-02" db="UniProtKB">
        <authorList>
            <consortium name="WormBaseParasite"/>
        </authorList>
    </citation>
    <scope>IDENTIFICATION</scope>
</reference>
<reference evidence="2 3" key="2">
    <citation type="submission" date="2018-11" db="EMBL/GenBank/DDBJ databases">
        <authorList>
            <consortium name="Pathogen Informatics"/>
        </authorList>
    </citation>
    <scope>NUCLEOTIDE SEQUENCE [LARGE SCALE GENOMIC DNA]</scope>
</reference>
<gene>
    <name evidence="2" type="ORF">TASK_LOCUS2041</name>
</gene>
<dbReference type="Proteomes" id="UP000282613">
    <property type="component" value="Unassembled WGS sequence"/>
</dbReference>
<proteinExistence type="predicted"/>
<evidence type="ECO:0000256" key="1">
    <source>
        <dbReference type="SAM" id="Phobius"/>
    </source>
</evidence>
<name>A0A0R3VX96_TAEAS</name>
<keyword evidence="3" id="KW-1185">Reference proteome</keyword>
<organism evidence="4">
    <name type="scientific">Taenia asiatica</name>
    <name type="common">Asian tapeworm</name>
    <dbReference type="NCBI Taxonomy" id="60517"/>
    <lineage>
        <taxon>Eukaryota</taxon>
        <taxon>Metazoa</taxon>
        <taxon>Spiralia</taxon>
        <taxon>Lophotrochozoa</taxon>
        <taxon>Platyhelminthes</taxon>
        <taxon>Cestoda</taxon>
        <taxon>Eucestoda</taxon>
        <taxon>Cyclophyllidea</taxon>
        <taxon>Taeniidae</taxon>
        <taxon>Taenia</taxon>
    </lineage>
</organism>
<keyword evidence="1" id="KW-0472">Membrane</keyword>
<keyword evidence="1" id="KW-0812">Transmembrane</keyword>
<accession>A0A0R3VX96</accession>
<dbReference type="OrthoDB" id="6265759at2759"/>
<dbReference type="AlphaFoldDB" id="A0A0R3VX96"/>
<evidence type="ECO:0000313" key="2">
    <source>
        <dbReference type="EMBL" id="VDK24192.1"/>
    </source>
</evidence>
<protein>
    <submittedName>
        <fullName evidence="4">Spatacsin_C domain-containing protein</fullName>
    </submittedName>
</protein>
<sequence>MRGVAEHCEVSKHSVKVLDSEAGIPSHHLIALEAVKRHFGPCEVCCVRLADQRDLIAVAKLDETILDVFVPCNAPAAPSSISWTAEHLVHRLLPPSSFNRPLTDAISSHLHRQLDEGSVRLRLMNDWFQHNGLFAFERQITKFKFHLVFLDADCRPLFVTAQRGFMDAFEFDTVMLERRQTRGHPRRLASSIVRSGRPFPIMETFDLPDPGISTDTDDQCIFLWGITKLVFQRHWLPRNNQLALTTALVVHNSNSFVDRIYLLIFLAFAYPLFGATPSFISYLQIGDVSADLFWNEIVHLVLQRNSRLSFLSSRTENAVLCEIELFIRQFGLCRVWQGCDCHPLEAFLRDQSDFNDPLVIGVLRTCLLPYMSHDVDISKLLSVDCLTEIMLSSSVCRAFADYHPRTIVALFENTNLVKCALRSCDHLHTLLGESKAEDWIYRVFSLYQLCSEQVGIFGTSLRVKWGMDWHIADCLLSRLERQSLDIDDGDDGRVPKLTQLSRRALRFALRQYLDGLPPPRPSFTAQIEALKGSSSAIKGLILAKVEDS</sequence>
<dbReference type="EMBL" id="UYRS01000903">
    <property type="protein sequence ID" value="VDK24192.1"/>
    <property type="molecule type" value="Genomic_DNA"/>
</dbReference>